<dbReference type="InterPro" id="IPR049244">
    <property type="entry name" value="DUF6879"/>
</dbReference>
<proteinExistence type="predicted"/>
<dbReference type="Pfam" id="PF21806">
    <property type="entry name" value="DUF6879"/>
    <property type="match status" value="1"/>
</dbReference>
<evidence type="ECO:0000313" key="3">
    <source>
        <dbReference type="Proteomes" id="UP001058236"/>
    </source>
</evidence>
<evidence type="ECO:0000259" key="1">
    <source>
        <dbReference type="Pfam" id="PF21806"/>
    </source>
</evidence>
<dbReference type="EMBL" id="CP101397">
    <property type="protein sequence ID" value="UTR80597.1"/>
    <property type="molecule type" value="Genomic_DNA"/>
</dbReference>
<evidence type="ECO:0000313" key="2">
    <source>
        <dbReference type="EMBL" id="UTR80597.1"/>
    </source>
</evidence>
<sequence length="46" mass="5326">MLFHWFTGDGEWAGHEFNEDSVTVKMVIASFEAVQDRAIPHEEFTI</sequence>
<keyword evidence="3" id="KW-1185">Reference proteome</keyword>
<name>A0ABY5FA61_9ACTN</name>
<protein>
    <recommendedName>
        <fullName evidence="1">DUF6879 domain-containing protein</fullName>
    </recommendedName>
</protein>
<gene>
    <name evidence="2" type="ORF">NLU04_20010</name>
</gene>
<feature type="domain" description="DUF6879" evidence="1">
    <location>
        <begin position="1"/>
        <end position="45"/>
    </location>
</feature>
<dbReference type="Proteomes" id="UP001058236">
    <property type="component" value="Chromosome"/>
</dbReference>
<accession>A0ABY5FA61</accession>
<organism evidence="2 3">
    <name type="scientific">Streptomyces cavourensis</name>
    <dbReference type="NCBI Taxonomy" id="67258"/>
    <lineage>
        <taxon>Bacteria</taxon>
        <taxon>Bacillati</taxon>
        <taxon>Actinomycetota</taxon>
        <taxon>Actinomycetes</taxon>
        <taxon>Kitasatosporales</taxon>
        <taxon>Streptomycetaceae</taxon>
        <taxon>Streptomyces</taxon>
    </lineage>
</organism>
<reference evidence="2" key="1">
    <citation type="submission" date="2022-07" db="EMBL/GenBank/DDBJ databases">
        <title>Genomic of Streptomyces cavourensis F2.</title>
        <authorList>
            <person name="Hu S."/>
            <person name="Liang W."/>
        </authorList>
    </citation>
    <scope>NUCLEOTIDE SEQUENCE</scope>
    <source>
        <strain evidence="2">F2</strain>
    </source>
</reference>